<reference evidence="10" key="1">
    <citation type="journal article" date="2021" name="New Phytol.">
        <title>Evolutionary innovations through gain and loss of genes in the ectomycorrhizal Boletales.</title>
        <authorList>
            <person name="Wu G."/>
            <person name="Miyauchi S."/>
            <person name="Morin E."/>
            <person name="Kuo A."/>
            <person name="Drula E."/>
            <person name="Varga T."/>
            <person name="Kohler A."/>
            <person name="Feng B."/>
            <person name="Cao Y."/>
            <person name="Lipzen A."/>
            <person name="Daum C."/>
            <person name="Hundley H."/>
            <person name="Pangilinan J."/>
            <person name="Johnson J."/>
            <person name="Barry K."/>
            <person name="LaButti K."/>
            <person name="Ng V."/>
            <person name="Ahrendt S."/>
            <person name="Min B."/>
            <person name="Choi I.G."/>
            <person name="Park H."/>
            <person name="Plett J.M."/>
            <person name="Magnuson J."/>
            <person name="Spatafora J.W."/>
            <person name="Nagy L.G."/>
            <person name="Henrissat B."/>
            <person name="Grigoriev I.V."/>
            <person name="Yang Z.L."/>
            <person name="Xu J."/>
            <person name="Martin F.M."/>
        </authorList>
    </citation>
    <scope>NUCLEOTIDE SEQUENCE</scope>
    <source>
        <strain evidence="10">KKN 215</strain>
    </source>
</reference>
<keyword evidence="5 8" id="KW-1133">Transmembrane helix</keyword>
<keyword evidence="6 8" id="KW-0406">Ion transport</keyword>
<comment type="caution">
    <text evidence="10">The sequence shown here is derived from an EMBL/GenBank/DDBJ whole genome shotgun (WGS) entry which is preliminary data.</text>
</comment>
<feature type="transmembrane region" description="Helical" evidence="8">
    <location>
        <begin position="297"/>
        <end position="318"/>
    </location>
</feature>
<evidence type="ECO:0000256" key="5">
    <source>
        <dbReference type="ARBA" id="ARBA00022989"/>
    </source>
</evidence>
<gene>
    <name evidence="10" type="ORF">BXZ70DRAFT_667615</name>
</gene>
<feature type="transmembrane region" description="Helical" evidence="8">
    <location>
        <begin position="195"/>
        <end position="217"/>
    </location>
</feature>
<proteinExistence type="inferred from homology"/>
<dbReference type="PANTHER" id="PTHR11040">
    <property type="entry name" value="ZINC/IRON TRANSPORTER"/>
    <property type="match status" value="1"/>
</dbReference>
<comment type="similarity">
    <text evidence="2 8">Belongs to the ZIP transporter (TC 2.A.5) family.</text>
</comment>
<dbReference type="InterPro" id="IPR003689">
    <property type="entry name" value="ZIP"/>
</dbReference>
<dbReference type="Proteomes" id="UP000813824">
    <property type="component" value="Unassembled WGS sequence"/>
</dbReference>
<dbReference type="EMBL" id="JAEVFJ010000006">
    <property type="protein sequence ID" value="KAH8103844.1"/>
    <property type="molecule type" value="Genomic_DNA"/>
</dbReference>
<dbReference type="AlphaFoldDB" id="A0A8K0UUQ0"/>
<feature type="transmembrane region" description="Helical" evidence="8">
    <location>
        <begin position="330"/>
        <end position="348"/>
    </location>
</feature>
<evidence type="ECO:0000256" key="6">
    <source>
        <dbReference type="ARBA" id="ARBA00023065"/>
    </source>
</evidence>
<keyword evidence="7 8" id="KW-0472">Membrane</keyword>
<evidence type="ECO:0000256" key="7">
    <source>
        <dbReference type="ARBA" id="ARBA00023136"/>
    </source>
</evidence>
<sequence length="351" mass="37757">MRHTRNRRLSRRDDGDTPNCGDGGGADTFFALRVASVFIVLIGSLLGALFPVLARRSKSLKIPTSVYDFAKYFGSGVIIATAFIHLLDPAIEELGDSDCLDPKWGDYPYALALTLLSVFATFIVEIIAFRWGSAKLAAIGVTNIPRGHGVITHDPDDPQFNHGVDEEKLHADSASVVLAQNPTGFVADSAATKMLGIAILEFGILLHSVFIGLTLAVDPNFKILFIVIVFHQTFEGLGVGSRLAYLDLPKKYSYVPIVGALLYGITTPIGIAVGLGIRTTYNPFSTTASIVSGILDSISAGILIYTGLVELLAHEFLFSKDMMNGSNSKIIYAVTWMLLGCGIMALLGKWA</sequence>
<evidence type="ECO:0000256" key="4">
    <source>
        <dbReference type="ARBA" id="ARBA00022692"/>
    </source>
</evidence>
<feature type="compositionally biased region" description="Basic residues" evidence="9">
    <location>
        <begin position="1"/>
        <end position="10"/>
    </location>
</feature>
<keyword evidence="4 8" id="KW-0812">Transmembrane</keyword>
<keyword evidence="3 8" id="KW-0813">Transport</keyword>
<dbReference type="Pfam" id="PF02535">
    <property type="entry name" value="Zip"/>
    <property type="match status" value="1"/>
</dbReference>
<evidence type="ECO:0000256" key="2">
    <source>
        <dbReference type="ARBA" id="ARBA00006939"/>
    </source>
</evidence>
<dbReference type="InterPro" id="IPR004698">
    <property type="entry name" value="Zn/Fe_permease_fun/pln"/>
</dbReference>
<dbReference type="GO" id="GO:0005886">
    <property type="term" value="C:plasma membrane"/>
    <property type="evidence" value="ECO:0007669"/>
    <property type="project" value="TreeGrafter"/>
</dbReference>
<evidence type="ECO:0000256" key="3">
    <source>
        <dbReference type="ARBA" id="ARBA00022448"/>
    </source>
</evidence>
<feature type="region of interest" description="Disordered" evidence="9">
    <location>
        <begin position="1"/>
        <end position="20"/>
    </location>
</feature>
<evidence type="ECO:0000256" key="1">
    <source>
        <dbReference type="ARBA" id="ARBA00004141"/>
    </source>
</evidence>
<feature type="transmembrane region" description="Helical" evidence="8">
    <location>
        <begin position="107"/>
        <end position="129"/>
    </location>
</feature>
<evidence type="ECO:0000313" key="11">
    <source>
        <dbReference type="Proteomes" id="UP000813824"/>
    </source>
</evidence>
<dbReference type="OrthoDB" id="448280at2759"/>
<evidence type="ECO:0000256" key="9">
    <source>
        <dbReference type="SAM" id="MobiDB-lite"/>
    </source>
</evidence>
<dbReference type="GO" id="GO:0005385">
    <property type="term" value="F:zinc ion transmembrane transporter activity"/>
    <property type="evidence" value="ECO:0007669"/>
    <property type="project" value="InterPro"/>
</dbReference>
<feature type="transmembrane region" description="Helical" evidence="8">
    <location>
        <begin position="66"/>
        <end position="87"/>
    </location>
</feature>
<evidence type="ECO:0000256" key="8">
    <source>
        <dbReference type="RuleBase" id="RU362088"/>
    </source>
</evidence>
<comment type="caution">
    <text evidence="8">Lacks conserved residue(s) required for the propagation of feature annotation.</text>
</comment>
<dbReference type="NCBIfam" id="TIGR00820">
    <property type="entry name" value="zip"/>
    <property type="match status" value="1"/>
</dbReference>
<protein>
    <submittedName>
        <fullName evidence="10">Zinc/iron permease</fullName>
    </submittedName>
</protein>
<dbReference type="PANTHER" id="PTHR11040:SF32">
    <property type="entry name" value="ZINC-REGULATED TRANSPORTER 1"/>
    <property type="match status" value="1"/>
</dbReference>
<organism evidence="10 11">
    <name type="scientific">Cristinia sonorae</name>
    <dbReference type="NCBI Taxonomy" id="1940300"/>
    <lineage>
        <taxon>Eukaryota</taxon>
        <taxon>Fungi</taxon>
        <taxon>Dikarya</taxon>
        <taxon>Basidiomycota</taxon>
        <taxon>Agaricomycotina</taxon>
        <taxon>Agaricomycetes</taxon>
        <taxon>Agaricomycetidae</taxon>
        <taxon>Agaricales</taxon>
        <taxon>Pleurotineae</taxon>
        <taxon>Stephanosporaceae</taxon>
        <taxon>Cristinia</taxon>
    </lineage>
</organism>
<feature type="transmembrane region" description="Helical" evidence="8">
    <location>
        <begin position="30"/>
        <end position="54"/>
    </location>
</feature>
<accession>A0A8K0UUQ0</accession>
<evidence type="ECO:0000313" key="10">
    <source>
        <dbReference type="EMBL" id="KAH8103844.1"/>
    </source>
</evidence>
<feature type="transmembrane region" description="Helical" evidence="8">
    <location>
        <begin position="257"/>
        <end position="277"/>
    </location>
</feature>
<comment type="subcellular location">
    <subcellularLocation>
        <location evidence="1 8">Membrane</location>
        <topology evidence="1 8">Multi-pass membrane protein</topology>
    </subcellularLocation>
</comment>
<keyword evidence="11" id="KW-1185">Reference proteome</keyword>
<name>A0A8K0UUQ0_9AGAR</name>